<dbReference type="STRING" id="96561.Dole_1901"/>
<dbReference type="SUPFAM" id="SSF143120">
    <property type="entry name" value="YefM-like"/>
    <property type="match status" value="1"/>
</dbReference>
<dbReference type="eggNOG" id="COG4118">
    <property type="taxonomic scope" value="Bacteria"/>
</dbReference>
<comment type="function">
    <text evidence="2">Antitoxin component of a type II toxin-antitoxin (TA) system.</text>
</comment>
<dbReference type="InterPro" id="IPR006442">
    <property type="entry name" value="Antitoxin_Phd/YefM"/>
</dbReference>
<dbReference type="OrthoDB" id="9800503at2"/>
<evidence type="ECO:0000256" key="2">
    <source>
        <dbReference type="RuleBase" id="RU362080"/>
    </source>
</evidence>
<evidence type="ECO:0000256" key="1">
    <source>
        <dbReference type="ARBA" id="ARBA00009981"/>
    </source>
</evidence>
<dbReference type="Gene3D" id="3.40.1620.10">
    <property type="entry name" value="YefM-like domain"/>
    <property type="match status" value="1"/>
</dbReference>
<evidence type="ECO:0000313" key="4">
    <source>
        <dbReference type="Proteomes" id="UP000008561"/>
    </source>
</evidence>
<keyword evidence="4" id="KW-1185">Reference proteome</keyword>
<dbReference type="HOGENOM" id="CLU_189192_0_0_7"/>
<dbReference type="InterPro" id="IPR036165">
    <property type="entry name" value="YefM-like_sf"/>
</dbReference>
<protein>
    <recommendedName>
        <fullName evidence="2">Antitoxin</fullName>
    </recommendedName>
</protein>
<name>A8ZSG8_DESOH</name>
<reference evidence="3 4" key="1">
    <citation type="submission" date="2007-10" db="EMBL/GenBank/DDBJ databases">
        <title>Complete sequence of Desulfococcus oleovorans Hxd3.</title>
        <authorList>
            <consortium name="US DOE Joint Genome Institute"/>
            <person name="Copeland A."/>
            <person name="Lucas S."/>
            <person name="Lapidus A."/>
            <person name="Barry K."/>
            <person name="Glavina del Rio T."/>
            <person name="Dalin E."/>
            <person name="Tice H."/>
            <person name="Pitluck S."/>
            <person name="Kiss H."/>
            <person name="Brettin T."/>
            <person name="Bruce D."/>
            <person name="Detter J.C."/>
            <person name="Han C."/>
            <person name="Schmutz J."/>
            <person name="Larimer F."/>
            <person name="Land M."/>
            <person name="Hauser L."/>
            <person name="Kyrpides N."/>
            <person name="Kim E."/>
            <person name="Wawrik B."/>
            <person name="Richardson P."/>
        </authorList>
    </citation>
    <scope>NUCLEOTIDE SEQUENCE [LARGE SCALE GENOMIC DNA]</scope>
    <source>
        <strain evidence="4">DSM 6200 / JCM 39069 / Hxd3</strain>
    </source>
</reference>
<dbReference type="Proteomes" id="UP000008561">
    <property type="component" value="Chromosome"/>
</dbReference>
<accession>A8ZSG8</accession>
<proteinExistence type="inferred from homology"/>
<gene>
    <name evidence="3" type="ordered locus">Dole_1901</name>
</gene>
<comment type="similarity">
    <text evidence="1 2">Belongs to the phD/YefM antitoxin family.</text>
</comment>
<sequence length="78" mass="8676">MKTVTFTEFRKHASMLFSAVEDGETITVLRHGKPVAEISPPSQPDGLPSWKKPGLRLSIKGTELSSAILEERERENVL</sequence>
<dbReference type="Pfam" id="PF02604">
    <property type="entry name" value="PhdYeFM_antitox"/>
    <property type="match status" value="1"/>
</dbReference>
<dbReference type="AlphaFoldDB" id="A8ZSG8"/>
<organism evidence="3 4">
    <name type="scientific">Desulfosudis oleivorans (strain DSM 6200 / JCM 39069 / Hxd3)</name>
    <name type="common">Desulfococcus oleovorans</name>
    <dbReference type="NCBI Taxonomy" id="96561"/>
    <lineage>
        <taxon>Bacteria</taxon>
        <taxon>Pseudomonadati</taxon>
        <taxon>Thermodesulfobacteriota</taxon>
        <taxon>Desulfobacteria</taxon>
        <taxon>Desulfobacterales</taxon>
        <taxon>Desulfosudaceae</taxon>
        <taxon>Desulfosudis</taxon>
    </lineage>
</organism>
<evidence type="ECO:0000313" key="3">
    <source>
        <dbReference type="EMBL" id="ABW67705.1"/>
    </source>
</evidence>
<dbReference type="KEGG" id="dol:Dole_1901"/>
<dbReference type="EMBL" id="CP000859">
    <property type="protein sequence ID" value="ABW67705.1"/>
    <property type="molecule type" value="Genomic_DNA"/>
</dbReference>
<dbReference type="RefSeq" id="WP_012175317.1">
    <property type="nucleotide sequence ID" value="NC_009943.1"/>
</dbReference>